<evidence type="ECO:0000259" key="7">
    <source>
        <dbReference type="Pfam" id="PF16889"/>
    </source>
</evidence>
<feature type="domain" description="Heparin-sulfate lyase N-terminal" evidence="7">
    <location>
        <begin position="46"/>
        <end position="367"/>
    </location>
</feature>
<evidence type="ECO:0000256" key="3">
    <source>
        <dbReference type="ARBA" id="ARBA00022764"/>
    </source>
</evidence>
<dbReference type="InterPro" id="IPR008929">
    <property type="entry name" value="Chondroitin_lyas"/>
</dbReference>
<protein>
    <submittedName>
        <fullName evidence="8">Alginate lyase family protein</fullName>
    </submittedName>
</protein>
<evidence type="ECO:0000259" key="6">
    <source>
        <dbReference type="Pfam" id="PF07940"/>
    </source>
</evidence>
<dbReference type="GO" id="GO:0016829">
    <property type="term" value="F:lyase activity"/>
    <property type="evidence" value="ECO:0007669"/>
    <property type="project" value="UniProtKB-KW"/>
</dbReference>
<keyword evidence="3" id="KW-0574">Periplasm</keyword>
<dbReference type="GO" id="GO:0042597">
    <property type="term" value="C:periplasmic space"/>
    <property type="evidence" value="ECO:0007669"/>
    <property type="project" value="UniProtKB-SubCell"/>
</dbReference>
<dbReference type="Proteomes" id="UP001304300">
    <property type="component" value="Chromosome"/>
</dbReference>
<evidence type="ECO:0000256" key="5">
    <source>
        <dbReference type="SAM" id="SignalP"/>
    </source>
</evidence>
<dbReference type="InterPro" id="IPR031680">
    <property type="entry name" value="Hepar_II_III_N"/>
</dbReference>
<proteinExistence type="predicted"/>
<dbReference type="PANTHER" id="PTHR39210:SF1">
    <property type="entry name" value="HEPARIN-SULFATE LYASE"/>
    <property type="match status" value="1"/>
</dbReference>
<comment type="subcellular location">
    <subcellularLocation>
        <location evidence="1">Periplasm</location>
    </subcellularLocation>
</comment>
<keyword evidence="9" id="KW-1185">Reference proteome</keyword>
<evidence type="ECO:0000256" key="2">
    <source>
        <dbReference type="ARBA" id="ARBA00022729"/>
    </source>
</evidence>
<feature type="domain" description="Heparinase II/III-like C-terminal" evidence="6">
    <location>
        <begin position="402"/>
        <end position="675"/>
    </location>
</feature>
<dbReference type="SUPFAM" id="SSF48230">
    <property type="entry name" value="Chondroitin AC/alginate lyase"/>
    <property type="match status" value="1"/>
</dbReference>
<organism evidence="8 9">
    <name type="scientific">Rubellicoccus peritrichatus</name>
    <dbReference type="NCBI Taxonomy" id="3080537"/>
    <lineage>
        <taxon>Bacteria</taxon>
        <taxon>Pseudomonadati</taxon>
        <taxon>Verrucomicrobiota</taxon>
        <taxon>Opitutia</taxon>
        <taxon>Puniceicoccales</taxon>
        <taxon>Cerasicoccaceae</taxon>
        <taxon>Rubellicoccus</taxon>
    </lineage>
</organism>
<dbReference type="Pfam" id="PF07940">
    <property type="entry name" value="Hepar_II_III_C"/>
    <property type="match status" value="1"/>
</dbReference>
<dbReference type="EMBL" id="CP136920">
    <property type="protein sequence ID" value="WOO43590.1"/>
    <property type="molecule type" value="Genomic_DNA"/>
</dbReference>
<dbReference type="Gene3D" id="2.70.98.70">
    <property type="match status" value="1"/>
</dbReference>
<name>A0AAQ3QY95_9BACT</name>
<dbReference type="AlphaFoldDB" id="A0AAQ3QY95"/>
<sequence>MNLIKFVPIMITCCFGIASANQSPPKLDRENQFAEQYPERYAELIDALNLDYPGLEKVKAALQEDDTKTACNELIAYYRTSQGGTDFRPIDWSKRSIWKNPDEMIEDIYEMQKVKSKVPRAESGYLDWKFNPEQSGFQFSFLISRMGHQHSSLQKFHVTNDPKYIKYVYDNLRDFILGSPQPDFSGRHPNTDLETSEFPWVTLNAAYRLKNVPEYFYNLLQLEEFYADQETLLLILSSLAEHGEFINTYGMGGDGNWATTQLESLVKFSSYFPELKKSQEWAQEATERYAEMIDRSIYPDGGQIELAPGYALIVFRSSLGIYNTLKKSGYPIPEALTASMNRQLNYFAWIMKPNGRLLCHNDGDPDTYARDEIIEAARELNNQEALYIATGGQEGIRPEGPPSRFLEWSGFAISSDGYGENVQWSGMNIGPLGIGHQHADQLSFELYNQREILVDPGRYAYSWTGGWVPYYFHTLRGHNTVSVDGGTLSFMGYDESMLESPKSKDSDVLKDYRVTNNHLSIEPLGEYEKFEITPASDFFLGRTLNPYAGKRTKSDRMPGDAVHERAMHYERGKFWVVVDRITSDRSRELEAYWHFHPHCEAVEILRDGSVATQDADKGNLLIVPIAGNVSLKGKLYKGQEQPFKQGWFSERMNEKQPSWDAVYSTKAGKKANFGWLLVPFEGEYVPKASAELRMRDNFATIKVVVDGQRHDIEMEFNELPELRP</sequence>
<dbReference type="KEGG" id="puo:RZN69_10870"/>
<dbReference type="Pfam" id="PF16889">
    <property type="entry name" value="Hepar_II_III_N"/>
    <property type="match status" value="1"/>
</dbReference>
<keyword evidence="2 5" id="KW-0732">Signal</keyword>
<evidence type="ECO:0000256" key="4">
    <source>
        <dbReference type="ARBA" id="ARBA00023239"/>
    </source>
</evidence>
<feature type="chain" id="PRO_5042876766" evidence="5">
    <location>
        <begin position="21"/>
        <end position="724"/>
    </location>
</feature>
<accession>A0AAQ3QY95</accession>
<dbReference type="PANTHER" id="PTHR39210">
    <property type="entry name" value="HEPARIN-SULFATE LYASE"/>
    <property type="match status" value="1"/>
</dbReference>
<dbReference type="InterPro" id="IPR012480">
    <property type="entry name" value="Hepar_II_III_C"/>
</dbReference>
<reference evidence="8 9" key="1">
    <citation type="submission" date="2023-10" db="EMBL/GenBank/DDBJ databases">
        <title>Rubellicoccus peritrichatus gen. nov., sp. nov., isolated from an algae of coral reef tank.</title>
        <authorList>
            <person name="Luo J."/>
        </authorList>
    </citation>
    <scope>NUCLEOTIDE SEQUENCE [LARGE SCALE GENOMIC DNA]</scope>
    <source>
        <strain evidence="8 9">CR14</strain>
    </source>
</reference>
<feature type="signal peptide" evidence="5">
    <location>
        <begin position="1"/>
        <end position="20"/>
    </location>
</feature>
<keyword evidence="4 8" id="KW-0456">Lyase</keyword>
<dbReference type="Gene3D" id="1.50.10.100">
    <property type="entry name" value="Chondroitin AC/alginate lyase"/>
    <property type="match status" value="1"/>
</dbReference>
<gene>
    <name evidence="8" type="ORF">RZN69_10870</name>
</gene>
<evidence type="ECO:0000313" key="9">
    <source>
        <dbReference type="Proteomes" id="UP001304300"/>
    </source>
</evidence>
<dbReference type="RefSeq" id="WP_317836152.1">
    <property type="nucleotide sequence ID" value="NZ_CP136920.1"/>
</dbReference>
<evidence type="ECO:0000256" key="1">
    <source>
        <dbReference type="ARBA" id="ARBA00004418"/>
    </source>
</evidence>
<evidence type="ECO:0000313" key="8">
    <source>
        <dbReference type="EMBL" id="WOO43590.1"/>
    </source>
</evidence>